<comment type="caution">
    <text evidence="1">The sequence shown here is derived from an EMBL/GenBank/DDBJ whole genome shotgun (WGS) entry which is preliminary data.</text>
</comment>
<evidence type="ECO:0000313" key="2">
    <source>
        <dbReference type="Proteomes" id="UP000554482"/>
    </source>
</evidence>
<protein>
    <submittedName>
        <fullName evidence="1">Uncharacterized protein</fullName>
    </submittedName>
</protein>
<name>A0A7J6WW40_THATH</name>
<proteinExistence type="predicted"/>
<sequence length="71" mass="8013">AAAVWIGQLVAMCMHYLQCDCEVLIYISATVLKDLMRELGVFEDTWVETEPHSTVTVCSLLNCVLTVLFLY</sequence>
<accession>A0A7J6WW40</accession>
<dbReference type="Proteomes" id="UP000554482">
    <property type="component" value="Unassembled WGS sequence"/>
</dbReference>
<keyword evidence="2" id="KW-1185">Reference proteome</keyword>
<organism evidence="1 2">
    <name type="scientific">Thalictrum thalictroides</name>
    <name type="common">Rue-anemone</name>
    <name type="synonym">Anemone thalictroides</name>
    <dbReference type="NCBI Taxonomy" id="46969"/>
    <lineage>
        <taxon>Eukaryota</taxon>
        <taxon>Viridiplantae</taxon>
        <taxon>Streptophyta</taxon>
        <taxon>Embryophyta</taxon>
        <taxon>Tracheophyta</taxon>
        <taxon>Spermatophyta</taxon>
        <taxon>Magnoliopsida</taxon>
        <taxon>Ranunculales</taxon>
        <taxon>Ranunculaceae</taxon>
        <taxon>Thalictroideae</taxon>
        <taxon>Thalictrum</taxon>
    </lineage>
</organism>
<reference evidence="1 2" key="1">
    <citation type="submission" date="2020-06" db="EMBL/GenBank/DDBJ databases">
        <title>Transcriptomic and genomic resources for Thalictrum thalictroides and T. hernandezii: Facilitating candidate gene discovery in an emerging model plant lineage.</title>
        <authorList>
            <person name="Arias T."/>
            <person name="Riano-Pachon D.M."/>
            <person name="Di Stilio V.S."/>
        </authorList>
    </citation>
    <scope>NUCLEOTIDE SEQUENCE [LARGE SCALE GENOMIC DNA]</scope>
    <source>
        <strain evidence="2">cv. WT478/WT964</strain>
        <tissue evidence="1">Leaves</tissue>
    </source>
</reference>
<dbReference type="EMBL" id="JABWDY010009188">
    <property type="protein sequence ID" value="KAF5201619.1"/>
    <property type="molecule type" value="Genomic_DNA"/>
</dbReference>
<dbReference type="AlphaFoldDB" id="A0A7J6WW40"/>
<evidence type="ECO:0000313" key="1">
    <source>
        <dbReference type="EMBL" id="KAF5201619.1"/>
    </source>
</evidence>
<gene>
    <name evidence="1" type="ORF">FRX31_008793</name>
</gene>
<feature type="non-terminal residue" evidence="1">
    <location>
        <position position="1"/>
    </location>
</feature>